<feature type="region of interest" description="Disordered" evidence="3">
    <location>
        <begin position="80"/>
        <end position="106"/>
    </location>
</feature>
<feature type="compositionally biased region" description="Polar residues" evidence="3">
    <location>
        <begin position="157"/>
        <end position="171"/>
    </location>
</feature>
<dbReference type="Proteomes" id="UP000887574">
    <property type="component" value="Unplaced"/>
</dbReference>
<feature type="compositionally biased region" description="Low complexity" evidence="3">
    <location>
        <begin position="190"/>
        <end position="200"/>
    </location>
</feature>
<dbReference type="SMART" id="SM00173">
    <property type="entry name" value="RAS"/>
    <property type="match status" value="1"/>
</dbReference>
<name>A0A915DKH8_9BILA</name>
<organism evidence="4 5">
    <name type="scientific">Ditylenchus dipsaci</name>
    <dbReference type="NCBI Taxonomy" id="166011"/>
    <lineage>
        <taxon>Eukaryota</taxon>
        <taxon>Metazoa</taxon>
        <taxon>Ecdysozoa</taxon>
        <taxon>Nematoda</taxon>
        <taxon>Chromadorea</taxon>
        <taxon>Rhabditida</taxon>
        <taxon>Tylenchina</taxon>
        <taxon>Tylenchomorpha</taxon>
        <taxon>Sphaerularioidea</taxon>
        <taxon>Anguinidae</taxon>
        <taxon>Anguininae</taxon>
        <taxon>Ditylenchus</taxon>
    </lineage>
</organism>
<dbReference type="InterPro" id="IPR051641">
    <property type="entry name" value="RGK_GTP-binding_reg"/>
</dbReference>
<evidence type="ECO:0000256" key="2">
    <source>
        <dbReference type="ARBA" id="ARBA00022553"/>
    </source>
</evidence>
<feature type="region of interest" description="Disordered" evidence="3">
    <location>
        <begin position="145"/>
        <end position="238"/>
    </location>
</feature>
<dbReference type="PANTHER" id="PTHR45775">
    <property type="entry name" value="RAD, GEM/KIR FAMILY MEMBER 2, ISOFORM C"/>
    <property type="match status" value="1"/>
</dbReference>
<comment type="similarity">
    <text evidence="1">Belongs to the small GTPase superfamily. RGK family.</text>
</comment>
<dbReference type="AlphaFoldDB" id="A0A915DKH8"/>
<reference evidence="5" key="1">
    <citation type="submission" date="2022-11" db="UniProtKB">
        <authorList>
            <consortium name="WormBaseParasite"/>
        </authorList>
    </citation>
    <scope>IDENTIFICATION</scope>
</reference>
<keyword evidence="4" id="KW-1185">Reference proteome</keyword>
<dbReference type="Pfam" id="PF00071">
    <property type="entry name" value="Ras"/>
    <property type="match status" value="1"/>
</dbReference>
<dbReference type="Gene3D" id="3.40.50.300">
    <property type="entry name" value="P-loop containing nucleotide triphosphate hydrolases"/>
    <property type="match status" value="1"/>
</dbReference>
<keyword evidence="2" id="KW-0597">Phosphoprotein</keyword>
<dbReference type="GO" id="GO:0003924">
    <property type="term" value="F:GTPase activity"/>
    <property type="evidence" value="ECO:0007669"/>
    <property type="project" value="InterPro"/>
</dbReference>
<evidence type="ECO:0000313" key="5">
    <source>
        <dbReference type="WBParaSite" id="jg20293"/>
    </source>
</evidence>
<feature type="compositionally biased region" description="Polar residues" evidence="3">
    <location>
        <begin position="85"/>
        <end position="96"/>
    </location>
</feature>
<dbReference type="WBParaSite" id="jg20293">
    <property type="protein sequence ID" value="jg20293"/>
    <property type="gene ID" value="jg20293"/>
</dbReference>
<dbReference type="GO" id="GO:0005525">
    <property type="term" value="F:GTP binding"/>
    <property type="evidence" value="ECO:0007669"/>
    <property type="project" value="InterPro"/>
</dbReference>
<dbReference type="SUPFAM" id="SSF52540">
    <property type="entry name" value="P-loop containing nucleoside triphosphate hydrolases"/>
    <property type="match status" value="1"/>
</dbReference>
<sequence>MITNTILWDRKKGCSLLDTPAVAAQLNIHPGQLAMHHWRHWIGELGNGTPLRSTQSFRHRARPSQVTDLRNFALEDVNQERRRSTPTVSRRCSLQKTKIESPRTDVWPEPKQMSEIEERFLKLPDSQDYTRVRQFKIDSKGAVVSRGDSFRRKRHAQSSGTPKHDCFNTSPFPVIDSDGSFPPRPSNADSRSGSVSSEGSTANGRGGVRKMSKSTSSSQQHKHSTPTDTSSMGEGALRSSHPLHTQLQDLCVRTNRLWKVLFDDFEENTSSTMVSINIGGHECDLTFFEADPQTDYTWKDEKVQAYLLVYSIDRKSSFRTVVSALEVIRKQDKYVPIILAGNKIDLERRRAVSNHEVKCVAVTYDIAHFEISVALNHDVDDLLVGIVAEIKESFAAENDRLEDNISAQPQPEAAQADDFRAAIRRFSQRKKRQMGSTVIGGLELETGKCTNLNPVGLFEKFRQWRRGMSKC</sequence>
<dbReference type="PANTHER" id="PTHR45775:SF11">
    <property type="entry name" value="GTP-BINDING PROTEIN GEM"/>
    <property type="match status" value="1"/>
</dbReference>
<dbReference type="PROSITE" id="PS51421">
    <property type="entry name" value="RAS"/>
    <property type="match status" value="1"/>
</dbReference>
<accession>A0A915DKH8</accession>
<dbReference type="GO" id="GO:0005886">
    <property type="term" value="C:plasma membrane"/>
    <property type="evidence" value="ECO:0007669"/>
    <property type="project" value="TreeGrafter"/>
</dbReference>
<feature type="compositionally biased region" description="Basic and acidic residues" evidence="3">
    <location>
        <begin position="97"/>
        <end position="106"/>
    </location>
</feature>
<dbReference type="SMART" id="SM00175">
    <property type="entry name" value="RAB"/>
    <property type="match status" value="1"/>
</dbReference>
<evidence type="ECO:0000256" key="3">
    <source>
        <dbReference type="SAM" id="MobiDB-lite"/>
    </source>
</evidence>
<dbReference type="InterPro" id="IPR027417">
    <property type="entry name" value="P-loop_NTPase"/>
</dbReference>
<proteinExistence type="inferred from homology"/>
<evidence type="ECO:0000313" key="4">
    <source>
        <dbReference type="Proteomes" id="UP000887574"/>
    </source>
</evidence>
<dbReference type="GO" id="GO:0005246">
    <property type="term" value="F:calcium channel regulator activity"/>
    <property type="evidence" value="ECO:0007669"/>
    <property type="project" value="TreeGrafter"/>
</dbReference>
<evidence type="ECO:0000256" key="1">
    <source>
        <dbReference type="ARBA" id="ARBA00008846"/>
    </source>
</evidence>
<protein>
    <submittedName>
        <fullName evidence="5">Uncharacterized protein</fullName>
    </submittedName>
</protein>
<dbReference type="InterPro" id="IPR001806">
    <property type="entry name" value="Small_GTPase"/>
</dbReference>